<dbReference type="IntAct" id="Q87066">
    <property type="interactions" value="1"/>
</dbReference>
<comment type="interaction">
    <interactant intactId="EBI-11692689">
        <id>Q87066</id>
    </interactant>
    <interactant intactId="EBI-11692697">
        <id>O92611</id>
        <label>DBP</label>
    </interactant>
    <organismsDiffer>false</organismsDiffer>
    <experiments>2</experiments>
</comment>
<evidence type="ECO:0000256" key="4">
    <source>
        <dbReference type="ARBA" id="ARBA00022839"/>
    </source>
</evidence>
<dbReference type="GO" id="GO:0004519">
    <property type="term" value="F:endonuclease activity"/>
    <property type="evidence" value="ECO:0000315"/>
    <property type="project" value="AgBase"/>
</dbReference>
<dbReference type="GO" id="GO:0004527">
    <property type="term" value="F:exonuclease activity"/>
    <property type="evidence" value="ECO:0000315"/>
    <property type="project" value="AgBase"/>
</dbReference>
<proteinExistence type="evidence at protein level"/>
<keyword evidence="3" id="KW-0378">Hydrolase</keyword>
<sequence length="492" mass="53432">MAALVLPNSLPEELAARTFLRFLRAAPRPAAVGARSYRLAYVHDLLVELARHGLAAPDAAAAAFGGARPPPAPATSPPRRARRILTVEAATRAQSESDLWTLLRRGLATASTVRWGADGPRFPPTWCEASTARCGTPTTRRSSLAASTSAWPGRPSRPVRRGAHAAPARGGDGRRRGRGRSEGGDVHLRRDGRAPAGSRPLLVRAAAGPAHRHGRGLAGPAGLRPRRRGRWGAPHADGDALLRDQVPRQVPVLGGRREPHGARVRLLGRPDADTLRGFLNSIARPGVEFFEGAPGPGEALATADPAWRARAQDAPVTRRRCGAFDARHVAANARQSEVWLFSDPVDGRQDIVPWASGERALRVPVFANPRHANFRQILVQSYVVAGVFPDRPARPHLATFFGRRRRPCEQNRTLDLASLCDVPPACAVPVLLIVTPVSVCEEAFEDLRARAEEAFRATRRGHGTVLLPILQQPRRDELRRRADLRRGRVRGL</sequence>
<evidence type="ECO:0000256" key="5">
    <source>
        <dbReference type="SAM" id="MobiDB-lite"/>
    </source>
</evidence>
<keyword evidence="1" id="KW-0540">Nuclease</keyword>
<evidence type="ECO:0000313" key="6">
    <source>
        <dbReference type="EMBL" id="AAC55961.1"/>
    </source>
</evidence>
<dbReference type="PIR" id="JC5169">
    <property type="entry name" value="JC5169"/>
</dbReference>
<keyword evidence="4" id="KW-0269">Exonuclease</keyword>
<feature type="region of interest" description="Disordered" evidence="5">
    <location>
        <begin position="131"/>
        <end position="238"/>
    </location>
</feature>
<feature type="compositionally biased region" description="Basic and acidic residues" evidence="5">
    <location>
        <begin position="171"/>
        <end position="193"/>
    </location>
</feature>
<protein>
    <submittedName>
        <fullName evidence="6">Alkaline nuclease</fullName>
    </submittedName>
</protein>
<dbReference type="PRINTS" id="PR00924">
    <property type="entry name" value="ALKEXNUCLASE"/>
</dbReference>
<dbReference type="InterPro" id="IPR001616">
    <property type="entry name" value="Herpes_alk_exo"/>
</dbReference>
<evidence type="ECO:0000256" key="2">
    <source>
        <dbReference type="ARBA" id="ARBA00022759"/>
    </source>
</evidence>
<dbReference type="EMBL" id="U25056">
    <property type="protein sequence ID" value="AAC55961.1"/>
    <property type="molecule type" value="Genomic_DNA"/>
</dbReference>
<reference evidence="6" key="2">
    <citation type="journal article" date="1996" name="Gene">
        <title>Identification of a pseudorabies virus UL12 (deoxyribonuclease) gene.</title>
        <authorList>
            <person name="Hsiang C.Y."/>
            <person name="Ho T.Y."/>
            <person name="Chang T.J."/>
        </authorList>
    </citation>
    <scope>NUCLEOTIDE SEQUENCE</scope>
    <source>
        <strain evidence="6">TNL strain</strain>
    </source>
</reference>
<accession>Q87066</accession>
<reference evidence="6" key="1">
    <citation type="submission" date="1995-04" db="EMBL/GenBank/DDBJ databases">
        <authorList>
            <person name="Hsiang C.-Y."/>
        </authorList>
    </citation>
    <scope>NUCLEOTIDE SEQUENCE</scope>
    <source>
        <strain evidence="6">TNL strain</strain>
    </source>
</reference>
<gene>
    <name evidence="6" type="primary">AN</name>
</gene>
<keyword evidence="2" id="KW-0255">Endonuclease</keyword>
<dbReference type="Pfam" id="PF01771">
    <property type="entry name" value="Viral_alk_exo"/>
    <property type="match status" value="2"/>
</dbReference>
<dbReference type="GO" id="GO:0003677">
    <property type="term" value="F:DNA binding"/>
    <property type="evidence" value="ECO:0007669"/>
    <property type="project" value="InterPro"/>
</dbReference>
<organism evidence="6">
    <name type="scientific">Suid herpesvirus 1</name>
    <name type="common">SuHV-1</name>
    <name type="synonym">Pseudorabies virus</name>
    <dbReference type="NCBI Taxonomy" id="10345"/>
    <lineage>
        <taxon>Viruses</taxon>
        <taxon>Duplodnaviria</taxon>
        <taxon>Heunggongvirae</taxon>
        <taxon>Peploviricota</taxon>
        <taxon>Herviviricetes</taxon>
        <taxon>Herpesvirales</taxon>
        <taxon>Orthoherpesviridae</taxon>
        <taxon>Alphaherpesvirinae</taxon>
        <taxon>Varicellovirus</taxon>
        <taxon>Varicellovirus suidalpha1</taxon>
    </lineage>
</organism>
<name>Q87066_SUHV</name>
<evidence type="ECO:0000256" key="3">
    <source>
        <dbReference type="ARBA" id="ARBA00022801"/>
    </source>
</evidence>
<dbReference type="InterPro" id="IPR034720">
    <property type="entry name" value="Viral_alk_exo"/>
</dbReference>
<evidence type="ECO:0000256" key="1">
    <source>
        <dbReference type="ARBA" id="ARBA00022722"/>
    </source>
</evidence>
<feature type="compositionally biased region" description="Low complexity" evidence="5">
    <location>
        <begin position="136"/>
        <end position="150"/>
    </location>
</feature>